<dbReference type="EMBL" id="AHNR02000016">
    <property type="protein sequence ID" value="EKR56354.1"/>
    <property type="molecule type" value="Genomic_DNA"/>
</dbReference>
<sequence>MNRLRNSAKRFPTGRVLGRSTGLGTNSQINNCSDTYSIEEYSNSLICRN</sequence>
<organism evidence="2 3">
    <name type="scientific">Leptospira interrogans str. UI 12758</name>
    <dbReference type="NCBI Taxonomy" id="1049938"/>
    <lineage>
        <taxon>Bacteria</taxon>
        <taxon>Pseudomonadati</taxon>
        <taxon>Spirochaetota</taxon>
        <taxon>Spirochaetia</taxon>
        <taxon>Leptospirales</taxon>
        <taxon>Leptospiraceae</taxon>
        <taxon>Leptospira</taxon>
    </lineage>
</organism>
<protein>
    <submittedName>
        <fullName evidence="2">Uncharacterized protein</fullName>
    </submittedName>
</protein>
<reference evidence="2 3" key="1">
    <citation type="submission" date="2012-10" db="EMBL/GenBank/DDBJ databases">
        <authorList>
            <person name="Harkins D.M."/>
            <person name="Durkin A.S."/>
            <person name="Brinkac L.M."/>
            <person name="Haft D.H."/>
            <person name="Selengut J.D."/>
            <person name="Sanka R."/>
            <person name="DePew J."/>
            <person name="Purushe J."/>
            <person name="Chanthongthip A."/>
            <person name="Lattana O."/>
            <person name="Phetsouvanh R."/>
            <person name="Newton P.N."/>
            <person name="Vinetz J.M."/>
            <person name="Sutton G.G."/>
            <person name="Nierman W.C."/>
            <person name="Fouts D.E."/>
        </authorList>
    </citation>
    <scope>NUCLEOTIDE SEQUENCE [LARGE SCALE GENOMIC DNA]</scope>
    <source>
        <strain evidence="2 3">UI 12758</strain>
    </source>
</reference>
<proteinExistence type="predicted"/>
<evidence type="ECO:0000313" key="2">
    <source>
        <dbReference type="EMBL" id="EKR56354.1"/>
    </source>
</evidence>
<dbReference type="Proteomes" id="UP000001340">
    <property type="component" value="Unassembled WGS sequence"/>
</dbReference>
<evidence type="ECO:0000256" key="1">
    <source>
        <dbReference type="SAM" id="MobiDB-lite"/>
    </source>
</evidence>
<accession>A0A0E2DL32</accession>
<evidence type="ECO:0000313" key="3">
    <source>
        <dbReference type="Proteomes" id="UP000001340"/>
    </source>
</evidence>
<feature type="region of interest" description="Disordered" evidence="1">
    <location>
        <begin position="1"/>
        <end position="24"/>
    </location>
</feature>
<comment type="caution">
    <text evidence="2">The sequence shown here is derived from an EMBL/GenBank/DDBJ whole genome shotgun (WGS) entry which is preliminary data.</text>
</comment>
<gene>
    <name evidence="2" type="ORF">LEP1GSC105_3429</name>
</gene>
<dbReference type="AlphaFoldDB" id="A0A0E2DL32"/>
<name>A0A0E2DL32_LEPIR</name>